<dbReference type="WBParaSite" id="Hba_08024">
    <property type="protein sequence ID" value="Hba_08024"/>
    <property type="gene ID" value="Hba_08024"/>
</dbReference>
<protein>
    <submittedName>
        <fullName evidence="2">Secreted protein</fullName>
    </submittedName>
</protein>
<organism evidence="1 2">
    <name type="scientific">Heterorhabditis bacteriophora</name>
    <name type="common">Entomopathogenic nematode worm</name>
    <dbReference type="NCBI Taxonomy" id="37862"/>
    <lineage>
        <taxon>Eukaryota</taxon>
        <taxon>Metazoa</taxon>
        <taxon>Ecdysozoa</taxon>
        <taxon>Nematoda</taxon>
        <taxon>Chromadorea</taxon>
        <taxon>Rhabditida</taxon>
        <taxon>Rhabditina</taxon>
        <taxon>Rhabditomorpha</taxon>
        <taxon>Strongyloidea</taxon>
        <taxon>Heterorhabditidae</taxon>
        <taxon>Heterorhabditis</taxon>
    </lineage>
</organism>
<dbReference type="AlphaFoldDB" id="A0A1I7WS46"/>
<proteinExistence type="predicted"/>
<accession>A0A1I7WS46</accession>
<name>A0A1I7WS46_HETBA</name>
<sequence length="88" mass="10447">MLTRSRIQIRGILFAMPQTLFFHVALDDYEETSDVRGTGYYTGYVLSTVKNTMDRLSEKAYGIHRLQKQRFLYSGYFNKPEVYDLRKH</sequence>
<reference evidence="2" key="1">
    <citation type="submission" date="2016-11" db="UniProtKB">
        <authorList>
            <consortium name="WormBaseParasite"/>
        </authorList>
    </citation>
    <scope>IDENTIFICATION</scope>
</reference>
<keyword evidence="1" id="KW-1185">Reference proteome</keyword>
<evidence type="ECO:0000313" key="1">
    <source>
        <dbReference type="Proteomes" id="UP000095283"/>
    </source>
</evidence>
<dbReference type="Proteomes" id="UP000095283">
    <property type="component" value="Unplaced"/>
</dbReference>
<evidence type="ECO:0000313" key="2">
    <source>
        <dbReference type="WBParaSite" id="Hba_08024"/>
    </source>
</evidence>